<feature type="domain" description="3D" evidence="2">
    <location>
        <begin position="217"/>
        <end position="275"/>
    </location>
</feature>
<name>A0A941IKL4_9ACTN</name>
<keyword evidence="4" id="KW-1185">Reference proteome</keyword>
<comment type="caution">
    <text evidence="3">The sequence shown here is derived from an EMBL/GenBank/DDBJ whole genome shotgun (WGS) entry which is preliminary data.</text>
</comment>
<dbReference type="GO" id="GO:0004553">
    <property type="term" value="F:hydrolase activity, hydrolyzing O-glycosyl compounds"/>
    <property type="evidence" value="ECO:0007669"/>
    <property type="project" value="InterPro"/>
</dbReference>
<dbReference type="RefSeq" id="WP_212521853.1">
    <property type="nucleotide sequence ID" value="NZ_JAGSOH010000152.1"/>
</dbReference>
<dbReference type="AlphaFoldDB" id="A0A941IKL4"/>
<proteinExistence type="predicted"/>
<dbReference type="GO" id="GO:0009254">
    <property type="term" value="P:peptidoglycan turnover"/>
    <property type="evidence" value="ECO:0007669"/>
    <property type="project" value="InterPro"/>
</dbReference>
<sequence length="279" mass="28699">MPTALSAARVRPWQAAVGTAAIAFGALVLTPIAAAHAASASAAPDARRHAAAALPSCPFWDAGVTPPSRSVSPWTPPSQTAPAVDFSSRPAAPTLTGSLSSGTVTITVHPVPNAVAYRVWRDGVAVGYISYWGQTGPLTVTDTSPCQGAYYDVVAMYDTSESDASHGQLSAPYWLGGDGTLATGSGDVPVGTQIPVMVTAYNDVGQTSSGLNAQLGVCATDPRVIPWGTYFTVPGYGTCYAADLGAWVQSDTVDVWLPGVQAGNWGVQDRTVTVIANPY</sequence>
<dbReference type="Proteomes" id="UP000676325">
    <property type="component" value="Unassembled WGS sequence"/>
</dbReference>
<dbReference type="Pfam" id="PF06725">
    <property type="entry name" value="3D"/>
    <property type="match status" value="1"/>
</dbReference>
<evidence type="ECO:0000313" key="4">
    <source>
        <dbReference type="Proteomes" id="UP000676325"/>
    </source>
</evidence>
<feature type="compositionally biased region" description="Polar residues" evidence="1">
    <location>
        <begin position="68"/>
        <end position="81"/>
    </location>
</feature>
<dbReference type="EMBL" id="JAGSOH010000152">
    <property type="protein sequence ID" value="MBR7830729.1"/>
    <property type="molecule type" value="Genomic_DNA"/>
</dbReference>
<evidence type="ECO:0000313" key="3">
    <source>
        <dbReference type="EMBL" id="MBR7830729.1"/>
    </source>
</evidence>
<evidence type="ECO:0000256" key="1">
    <source>
        <dbReference type="SAM" id="MobiDB-lite"/>
    </source>
</evidence>
<evidence type="ECO:0000259" key="2">
    <source>
        <dbReference type="Pfam" id="PF06725"/>
    </source>
</evidence>
<reference evidence="3" key="1">
    <citation type="submission" date="2021-04" db="EMBL/GenBank/DDBJ databases">
        <title>Genome based classification of Actinospica acidithermotolerans sp. nov., an actinobacterium isolated from an Indonesian hot spring.</title>
        <authorList>
            <person name="Kusuma A.B."/>
            <person name="Putra K.E."/>
            <person name="Nafisah S."/>
            <person name="Loh J."/>
            <person name="Nouioui I."/>
            <person name="Goodfellow M."/>
        </authorList>
    </citation>
    <scope>NUCLEOTIDE SEQUENCE</scope>
    <source>
        <strain evidence="3">MGRD01-02</strain>
    </source>
</reference>
<gene>
    <name evidence="3" type="ORF">KDK95_30785</name>
</gene>
<protein>
    <submittedName>
        <fullName evidence="3">3D domain-containing protein</fullName>
    </submittedName>
</protein>
<dbReference type="InterPro" id="IPR059180">
    <property type="entry name" value="3D_YorM"/>
</dbReference>
<dbReference type="CDD" id="cd14667">
    <property type="entry name" value="3D_containing_proteins"/>
    <property type="match status" value="1"/>
</dbReference>
<dbReference type="GO" id="GO:0019867">
    <property type="term" value="C:outer membrane"/>
    <property type="evidence" value="ECO:0007669"/>
    <property type="project" value="InterPro"/>
</dbReference>
<dbReference type="InterPro" id="IPR010611">
    <property type="entry name" value="3D_dom"/>
</dbReference>
<accession>A0A941IKL4</accession>
<feature type="region of interest" description="Disordered" evidence="1">
    <location>
        <begin position="68"/>
        <end position="89"/>
    </location>
</feature>
<organism evidence="3 4">
    <name type="scientific">Actinospica acidithermotolerans</name>
    <dbReference type="NCBI Taxonomy" id="2828514"/>
    <lineage>
        <taxon>Bacteria</taxon>
        <taxon>Bacillati</taxon>
        <taxon>Actinomycetota</taxon>
        <taxon>Actinomycetes</taxon>
        <taxon>Catenulisporales</taxon>
        <taxon>Actinospicaceae</taxon>
        <taxon>Actinospica</taxon>
    </lineage>
</organism>